<dbReference type="EMBL" id="BMED01000005">
    <property type="protein sequence ID" value="GGC90663.1"/>
    <property type="molecule type" value="Genomic_DNA"/>
</dbReference>
<keyword evidence="2" id="KW-0067">ATP-binding</keyword>
<feature type="region of interest" description="Disordered" evidence="7">
    <location>
        <begin position="465"/>
        <end position="490"/>
    </location>
</feature>
<dbReference type="Pfam" id="PF25601">
    <property type="entry name" value="AAA_lid_14"/>
    <property type="match status" value="1"/>
</dbReference>
<dbReference type="PROSITE" id="PS50045">
    <property type="entry name" value="SIGMA54_INTERACT_4"/>
    <property type="match status" value="1"/>
</dbReference>
<dbReference type="PROSITE" id="PS00688">
    <property type="entry name" value="SIGMA54_INTERACT_3"/>
    <property type="match status" value="1"/>
</dbReference>
<dbReference type="InterPro" id="IPR058031">
    <property type="entry name" value="AAA_lid_NorR"/>
</dbReference>
<dbReference type="Pfam" id="PF02954">
    <property type="entry name" value="HTH_8"/>
    <property type="match status" value="1"/>
</dbReference>
<dbReference type="Gene3D" id="3.40.50.300">
    <property type="entry name" value="P-loop containing nucleotide triphosphate hydrolases"/>
    <property type="match status" value="1"/>
</dbReference>
<evidence type="ECO:0000256" key="2">
    <source>
        <dbReference type="ARBA" id="ARBA00022840"/>
    </source>
</evidence>
<dbReference type="PRINTS" id="PR01590">
    <property type="entry name" value="HTHFIS"/>
</dbReference>
<evidence type="ECO:0000256" key="1">
    <source>
        <dbReference type="ARBA" id="ARBA00022741"/>
    </source>
</evidence>
<proteinExistence type="predicted"/>
<dbReference type="InterPro" id="IPR011006">
    <property type="entry name" value="CheY-like_superfamily"/>
</dbReference>
<keyword evidence="3" id="KW-0805">Transcription regulation</keyword>
<dbReference type="Gene3D" id="1.10.8.60">
    <property type="match status" value="1"/>
</dbReference>
<dbReference type="FunFam" id="3.40.50.300:FF:000006">
    <property type="entry name" value="DNA-binding transcriptional regulator NtrC"/>
    <property type="match status" value="1"/>
</dbReference>
<dbReference type="FunFam" id="1.10.8.60:FF:000014">
    <property type="entry name" value="DNA-binding transcriptional regulator NtrC"/>
    <property type="match status" value="1"/>
</dbReference>
<evidence type="ECO:0000256" key="3">
    <source>
        <dbReference type="ARBA" id="ARBA00023015"/>
    </source>
</evidence>
<dbReference type="InterPro" id="IPR009057">
    <property type="entry name" value="Homeodomain-like_sf"/>
</dbReference>
<dbReference type="InterPro" id="IPR002197">
    <property type="entry name" value="HTH_Fis"/>
</dbReference>
<dbReference type="InterPro" id="IPR045343">
    <property type="entry name" value="VpsR"/>
</dbReference>
<keyword evidence="6" id="KW-0804">Transcription</keyword>
<dbReference type="GO" id="GO:0005524">
    <property type="term" value="F:ATP binding"/>
    <property type="evidence" value="ECO:0007669"/>
    <property type="project" value="UniProtKB-KW"/>
</dbReference>
<organism evidence="9 10">
    <name type="scientific">Undibacterium terreum</name>
    <dbReference type="NCBI Taxonomy" id="1224302"/>
    <lineage>
        <taxon>Bacteria</taxon>
        <taxon>Pseudomonadati</taxon>
        <taxon>Pseudomonadota</taxon>
        <taxon>Betaproteobacteria</taxon>
        <taxon>Burkholderiales</taxon>
        <taxon>Oxalobacteraceae</taxon>
        <taxon>Undibacterium</taxon>
    </lineage>
</organism>
<dbReference type="Gene3D" id="1.10.10.60">
    <property type="entry name" value="Homeodomain-like"/>
    <property type="match status" value="1"/>
</dbReference>
<dbReference type="GO" id="GO:0043565">
    <property type="term" value="F:sequence-specific DNA binding"/>
    <property type="evidence" value="ECO:0007669"/>
    <property type="project" value="InterPro"/>
</dbReference>
<feature type="domain" description="Sigma-54 factor interaction" evidence="8">
    <location>
        <begin position="153"/>
        <end position="382"/>
    </location>
</feature>
<dbReference type="Proteomes" id="UP000637423">
    <property type="component" value="Unassembled WGS sequence"/>
</dbReference>
<dbReference type="InterPro" id="IPR027417">
    <property type="entry name" value="P-loop_NTPase"/>
</dbReference>
<dbReference type="AlphaFoldDB" id="A0A916UW04"/>
<dbReference type="InterPro" id="IPR025944">
    <property type="entry name" value="Sigma_54_int_dom_CS"/>
</dbReference>
<sequence length="490" mass="55258">MITVYLFEQEIKMKKRKILCLRLQKNSASFDQYLQEEEWEIHYAAEILVAERMMREEPYLVCLLAIENVELIQYEALIQLLKAHPECEWIGVFHPDSLLSWKCHELILGHLFDYHTQPIESQRLAQTVGHAYGRAMMRQQSKRRFSTTKDMAMVGESPAMKSLFKHIKQIASSEATVLIGGENGSGKELTALAIHRCSPRSNGPFVPVSCGSIPSQLIQSELFGYQRGAFTGAAAQKAGFIESADHGTIFLDEIADLPLDLQTNLLRFLQEKTITRIGSSASIPVNARVIAASNVNLQEAVKAGKFREDLFYRLNVLPIIVPPLRERKEDIELLANHFLEVFGKERKTRLNGFTSEAVQAMLSHNWPGNVRELINRIRRAIVTTDGRLISAEDLNLEIQSLLKNDDLANVRISAEREAIFNCLVRAGKNKTRAAQDLGVSRMTLYRLMEKHGLSGNLEHIHSKPAANSENAHHRTSDMHYSAPIKSPKLG</sequence>
<keyword evidence="10" id="KW-1185">Reference proteome</keyword>
<keyword evidence="1" id="KW-0547">Nucleotide-binding</keyword>
<dbReference type="SUPFAM" id="SSF52540">
    <property type="entry name" value="P-loop containing nucleoside triphosphate hydrolases"/>
    <property type="match status" value="1"/>
</dbReference>
<evidence type="ECO:0000313" key="10">
    <source>
        <dbReference type="Proteomes" id="UP000637423"/>
    </source>
</evidence>
<dbReference type="PANTHER" id="PTHR32071">
    <property type="entry name" value="TRANSCRIPTIONAL REGULATORY PROTEIN"/>
    <property type="match status" value="1"/>
</dbReference>
<evidence type="ECO:0000313" key="9">
    <source>
        <dbReference type="EMBL" id="GGC90663.1"/>
    </source>
</evidence>
<protein>
    <submittedName>
        <fullName evidence="9">Sigma-54-dependent Fis family transcriptional regulator</fullName>
    </submittedName>
</protein>
<keyword evidence="5" id="KW-0010">Activator</keyword>
<evidence type="ECO:0000256" key="7">
    <source>
        <dbReference type="SAM" id="MobiDB-lite"/>
    </source>
</evidence>
<dbReference type="Pfam" id="PF00158">
    <property type="entry name" value="Sigma54_activat"/>
    <property type="match status" value="1"/>
</dbReference>
<reference evidence="9" key="2">
    <citation type="submission" date="2020-09" db="EMBL/GenBank/DDBJ databases">
        <authorList>
            <person name="Sun Q."/>
            <person name="Zhou Y."/>
        </authorList>
    </citation>
    <scope>NUCLEOTIDE SEQUENCE</scope>
    <source>
        <strain evidence="9">CGMCC 1.10998</strain>
    </source>
</reference>
<accession>A0A916UW04</accession>
<dbReference type="Pfam" id="PF20161">
    <property type="entry name" value="VpsR"/>
    <property type="match status" value="1"/>
</dbReference>
<dbReference type="CDD" id="cd00009">
    <property type="entry name" value="AAA"/>
    <property type="match status" value="1"/>
</dbReference>
<dbReference type="SUPFAM" id="SSF46689">
    <property type="entry name" value="Homeodomain-like"/>
    <property type="match status" value="1"/>
</dbReference>
<evidence type="ECO:0000256" key="6">
    <source>
        <dbReference type="ARBA" id="ARBA00023163"/>
    </source>
</evidence>
<dbReference type="GO" id="GO:0006355">
    <property type="term" value="P:regulation of DNA-templated transcription"/>
    <property type="evidence" value="ECO:0007669"/>
    <property type="project" value="InterPro"/>
</dbReference>
<evidence type="ECO:0000256" key="4">
    <source>
        <dbReference type="ARBA" id="ARBA00023125"/>
    </source>
</evidence>
<comment type="caution">
    <text evidence="9">The sequence shown here is derived from an EMBL/GenBank/DDBJ whole genome shotgun (WGS) entry which is preliminary data.</text>
</comment>
<evidence type="ECO:0000259" key="8">
    <source>
        <dbReference type="PROSITE" id="PS50045"/>
    </source>
</evidence>
<dbReference type="SMART" id="SM00382">
    <property type="entry name" value="AAA"/>
    <property type="match status" value="1"/>
</dbReference>
<dbReference type="SUPFAM" id="SSF52172">
    <property type="entry name" value="CheY-like"/>
    <property type="match status" value="1"/>
</dbReference>
<reference evidence="9" key="1">
    <citation type="journal article" date="2014" name="Int. J. Syst. Evol. Microbiol.">
        <title>Complete genome sequence of Corynebacterium casei LMG S-19264T (=DSM 44701T), isolated from a smear-ripened cheese.</title>
        <authorList>
            <consortium name="US DOE Joint Genome Institute (JGI-PGF)"/>
            <person name="Walter F."/>
            <person name="Albersmeier A."/>
            <person name="Kalinowski J."/>
            <person name="Ruckert C."/>
        </authorList>
    </citation>
    <scope>NUCLEOTIDE SEQUENCE</scope>
    <source>
        <strain evidence="9">CGMCC 1.10998</strain>
    </source>
</reference>
<name>A0A916UW04_9BURK</name>
<gene>
    <name evidence="9" type="ORF">GCM10011396_42390</name>
</gene>
<evidence type="ECO:0000256" key="5">
    <source>
        <dbReference type="ARBA" id="ARBA00023159"/>
    </source>
</evidence>
<keyword evidence="4" id="KW-0238">DNA-binding</keyword>
<dbReference type="InterPro" id="IPR003593">
    <property type="entry name" value="AAA+_ATPase"/>
</dbReference>
<dbReference type="InterPro" id="IPR002078">
    <property type="entry name" value="Sigma_54_int"/>
</dbReference>
<dbReference type="PANTHER" id="PTHR32071:SF120">
    <property type="entry name" value="TRANSCRIPTIONAL REGULATOR-RELATED"/>
    <property type="match status" value="1"/>
</dbReference>